<feature type="domain" description="HTH tetR-type" evidence="3">
    <location>
        <begin position="9"/>
        <end position="69"/>
    </location>
</feature>
<accession>A0A2T1A2K1</accession>
<dbReference type="InterPro" id="IPR009057">
    <property type="entry name" value="Homeodomain-like_sf"/>
</dbReference>
<organism evidence="4 5">
    <name type="scientific">Antricoccus suffuscus</name>
    <dbReference type="NCBI Taxonomy" id="1629062"/>
    <lineage>
        <taxon>Bacteria</taxon>
        <taxon>Bacillati</taxon>
        <taxon>Actinomycetota</taxon>
        <taxon>Actinomycetes</taxon>
        <taxon>Geodermatophilales</taxon>
        <taxon>Antricoccaceae</taxon>
        <taxon>Antricoccus</taxon>
    </lineage>
</organism>
<dbReference type="PANTHER" id="PTHR43479">
    <property type="entry name" value="ACREF/ENVCD OPERON REPRESSOR-RELATED"/>
    <property type="match status" value="1"/>
</dbReference>
<keyword evidence="5" id="KW-1185">Reference proteome</keyword>
<protein>
    <submittedName>
        <fullName evidence="4">TetR family transcriptional regulator</fullName>
    </submittedName>
</protein>
<gene>
    <name evidence="4" type="ORF">CLV47_104180</name>
</gene>
<feature type="DNA-binding region" description="H-T-H motif" evidence="2">
    <location>
        <begin position="32"/>
        <end position="51"/>
    </location>
</feature>
<evidence type="ECO:0000313" key="4">
    <source>
        <dbReference type="EMBL" id="PRZ42832.1"/>
    </source>
</evidence>
<name>A0A2T1A2K1_9ACTN</name>
<dbReference type="Gene3D" id="1.10.357.10">
    <property type="entry name" value="Tetracycline Repressor, domain 2"/>
    <property type="match status" value="1"/>
</dbReference>
<comment type="caution">
    <text evidence="4">The sequence shown here is derived from an EMBL/GenBank/DDBJ whole genome shotgun (WGS) entry which is preliminary data.</text>
</comment>
<dbReference type="SUPFAM" id="SSF48498">
    <property type="entry name" value="Tetracyclin repressor-like, C-terminal domain"/>
    <property type="match status" value="1"/>
</dbReference>
<dbReference type="InterPro" id="IPR036271">
    <property type="entry name" value="Tet_transcr_reg_TetR-rel_C_sf"/>
</dbReference>
<sequence>MTARDELRELTHQRLLAAAEAIFESEGYWRTTVSGITKAANVSRATFYLHFTDKSTVLLAIMRTNLADTPAYWQQVDAALIDGGRDVLRAALGRTLNWYQKHGLMLRAVREAMTSDPHLAEKTEGTIAGFADEMSDYLASVSSDQRTQAHLRLQLLIIQLDQLAFRLVVQGLQRIDRELMLDELTDIWQLALPAARRPD</sequence>
<dbReference type="SUPFAM" id="SSF46689">
    <property type="entry name" value="Homeodomain-like"/>
    <property type="match status" value="1"/>
</dbReference>
<dbReference type="InterPro" id="IPR023772">
    <property type="entry name" value="DNA-bd_HTH_TetR-type_CS"/>
</dbReference>
<dbReference type="Pfam" id="PF00440">
    <property type="entry name" value="TetR_N"/>
    <property type="match status" value="1"/>
</dbReference>
<dbReference type="InterPro" id="IPR001647">
    <property type="entry name" value="HTH_TetR"/>
</dbReference>
<proteinExistence type="predicted"/>
<evidence type="ECO:0000259" key="3">
    <source>
        <dbReference type="PROSITE" id="PS50977"/>
    </source>
</evidence>
<reference evidence="4 5" key="1">
    <citation type="submission" date="2018-03" db="EMBL/GenBank/DDBJ databases">
        <title>Genomic Encyclopedia of Archaeal and Bacterial Type Strains, Phase II (KMG-II): from individual species to whole genera.</title>
        <authorList>
            <person name="Goeker M."/>
        </authorList>
    </citation>
    <scope>NUCLEOTIDE SEQUENCE [LARGE SCALE GENOMIC DNA]</scope>
    <source>
        <strain evidence="4 5">DSM 100065</strain>
    </source>
</reference>
<dbReference type="AlphaFoldDB" id="A0A2T1A2K1"/>
<dbReference type="PROSITE" id="PS01081">
    <property type="entry name" value="HTH_TETR_1"/>
    <property type="match status" value="1"/>
</dbReference>
<evidence type="ECO:0000256" key="1">
    <source>
        <dbReference type="ARBA" id="ARBA00023125"/>
    </source>
</evidence>
<dbReference type="Proteomes" id="UP000237752">
    <property type="component" value="Unassembled WGS sequence"/>
</dbReference>
<dbReference type="PROSITE" id="PS50977">
    <property type="entry name" value="HTH_TETR_2"/>
    <property type="match status" value="1"/>
</dbReference>
<evidence type="ECO:0000256" key="2">
    <source>
        <dbReference type="PROSITE-ProRule" id="PRU00335"/>
    </source>
</evidence>
<evidence type="ECO:0000313" key="5">
    <source>
        <dbReference type="Proteomes" id="UP000237752"/>
    </source>
</evidence>
<dbReference type="GO" id="GO:0003677">
    <property type="term" value="F:DNA binding"/>
    <property type="evidence" value="ECO:0007669"/>
    <property type="project" value="UniProtKB-UniRule"/>
</dbReference>
<dbReference type="PANTHER" id="PTHR43479:SF11">
    <property type="entry name" value="ACREF_ENVCD OPERON REPRESSOR-RELATED"/>
    <property type="match status" value="1"/>
</dbReference>
<keyword evidence="1 2" id="KW-0238">DNA-binding</keyword>
<dbReference type="InterPro" id="IPR050624">
    <property type="entry name" value="HTH-type_Tx_Regulator"/>
</dbReference>
<dbReference type="Gene3D" id="1.10.10.60">
    <property type="entry name" value="Homeodomain-like"/>
    <property type="match status" value="1"/>
</dbReference>
<dbReference type="PRINTS" id="PR00455">
    <property type="entry name" value="HTHTETR"/>
</dbReference>
<dbReference type="EMBL" id="PVUE01000004">
    <property type="protein sequence ID" value="PRZ42832.1"/>
    <property type="molecule type" value="Genomic_DNA"/>
</dbReference>